<accession>A0A368VGP0</accession>
<dbReference type="AlphaFoldDB" id="A0A368VGP0"/>
<keyword evidence="3" id="KW-1185">Reference proteome</keyword>
<name>A0A368VGP0_9BACL</name>
<gene>
    <name evidence="2" type="ORF">DFP97_13511</name>
</gene>
<reference evidence="2 3" key="1">
    <citation type="submission" date="2018-07" db="EMBL/GenBank/DDBJ databases">
        <title>Genomic Encyclopedia of Type Strains, Phase III (KMG-III): the genomes of soil and plant-associated and newly described type strains.</title>
        <authorList>
            <person name="Whitman W."/>
        </authorList>
    </citation>
    <scope>NUCLEOTIDE SEQUENCE [LARGE SCALE GENOMIC DNA]</scope>
    <source>
        <strain evidence="2 3">CECT 7506</strain>
    </source>
</reference>
<sequence length="38" mass="4202">MIGSLFPMGGLSDLKRNLPEPLDSPARESFILQVRTSK</sequence>
<proteinExistence type="predicted"/>
<evidence type="ECO:0000313" key="2">
    <source>
        <dbReference type="EMBL" id="RCW40349.1"/>
    </source>
</evidence>
<protein>
    <submittedName>
        <fullName evidence="2">Uncharacterized protein</fullName>
    </submittedName>
</protein>
<evidence type="ECO:0000313" key="3">
    <source>
        <dbReference type="Proteomes" id="UP000252415"/>
    </source>
</evidence>
<dbReference type="Proteomes" id="UP000252415">
    <property type="component" value="Unassembled WGS sequence"/>
</dbReference>
<organism evidence="2 3">
    <name type="scientific">Paenibacillus prosopidis</name>
    <dbReference type="NCBI Taxonomy" id="630520"/>
    <lineage>
        <taxon>Bacteria</taxon>
        <taxon>Bacillati</taxon>
        <taxon>Bacillota</taxon>
        <taxon>Bacilli</taxon>
        <taxon>Bacillales</taxon>
        <taxon>Paenibacillaceae</taxon>
        <taxon>Paenibacillus</taxon>
    </lineage>
</organism>
<dbReference type="EMBL" id="QPJD01000035">
    <property type="protein sequence ID" value="RCW40349.1"/>
    <property type="molecule type" value="Genomic_DNA"/>
</dbReference>
<evidence type="ECO:0000256" key="1">
    <source>
        <dbReference type="SAM" id="MobiDB-lite"/>
    </source>
</evidence>
<feature type="region of interest" description="Disordered" evidence="1">
    <location>
        <begin position="1"/>
        <end position="38"/>
    </location>
</feature>
<comment type="caution">
    <text evidence="2">The sequence shown here is derived from an EMBL/GenBank/DDBJ whole genome shotgun (WGS) entry which is preliminary data.</text>
</comment>